<protein>
    <submittedName>
        <fullName evidence="2">Uncharacterized protein</fullName>
    </submittedName>
</protein>
<evidence type="ECO:0000313" key="2">
    <source>
        <dbReference type="EMBL" id="KAJ1719405.1"/>
    </source>
</evidence>
<keyword evidence="1" id="KW-0812">Transmembrane</keyword>
<evidence type="ECO:0000313" key="3">
    <source>
        <dbReference type="Proteomes" id="UP001149813"/>
    </source>
</evidence>
<dbReference type="AlphaFoldDB" id="A0A9W7XUS8"/>
<feature type="transmembrane region" description="Helical" evidence="1">
    <location>
        <begin position="12"/>
        <end position="34"/>
    </location>
</feature>
<gene>
    <name evidence="2" type="ORF">LPJ53_005831</name>
</gene>
<reference evidence="2" key="1">
    <citation type="submission" date="2022-07" db="EMBL/GenBank/DDBJ databases">
        <title>Phylogenomic reconstructions and comparative analyses of Kickxellomycotina fungi.</title>
        <authorList>
            <person name="Reynolds N.K."/>
            <person name="Stajich J.E."/>
            <person name="Barry K."/>
            <person name="Grigoriev I.V."/>
            <person name="Crous P."/>
            <person name="Smith M.E."/>
        </authorList>
    </citation>
    <scope>NUCLEOTIDE SEQUENCE</scope>
    <source>
        <strain evidence="2">NBRC 32514</strain>
    </source>
</reference>
<keyword evidence="3" id="KW-1185">Reference proteome</keyword>
<dbReference type="EMBL" id="JANBOJ010000406">
    <property type="protein sequence ID" value="KAJ1719405.1"/>
    <property type="molecule type" value="Genomic_DNA"/>
</dbReference>
<keyword evidence="1" id="KW-0472">Membrane</keyword>
<feature type="transmembrane region" description="Helical" evidence="1">
    <location>
        <begin position="46"/>
        <end position="62"/>
    </location>
</feature>
<proteinExistence type="predicted"/>
<dbReference type="OrthoDB" id="5558794at2759"/>
<name>A0A9W7XUS8_9FUNG</name>
<accession>A0A9W7XUS8</accession>
<evidence type="ECO:0000256" key="1">
    <source>
        <dbReference type="SAM" id="Phobius"/>
    </source>
</evidence>
<keyword evidence="1" id="KW-1133">Transmembrane helix</keyword>
<dbReference type="Proteomes" id="UP001149813">
    <property type="component" value="Unassembled WGS sequence"/>
</dbReference>
<sequence>MLRSLLLPAPRSVLGAFSIETGATAAAGMLLSWHVLSIATGMRSPWMLYSLWMAVSSAALFYGRAKRDVGHVQWFATSAFVDIFVYAAAIPFEKELGMTDVERCTVAMATNEELTMEYCLAHVHEISAIAYGIRAVALGIKVYVAAVARSYELECAGRQE</sequence>
<organism evidence="2 3">
    <name type="scientific">Coemansia erecta</name>
    <dbReference type="NCBI Taxonomy" id="147472"/>
    <lineage>
        <taxon>Eukaryota</taxon>
        <taxon>Fungi</taxon>
        <taxon>Fungi incertae sedis</taxon>
        <taxon>Zoopagomycota</taxon>
        <taxon>Kickxellomycotina</taxon>
        <taxon>Kickxellomycetes</taxon>
        <taxon>Kickxellales</taxon>
        <taxon>Kickxellaceae</taxon>
        <taxon>Coemansia</taxon>
    </lineage>
</organism>
<comment type="caution">
    <text evidence="2">The sequence shown here is derived from an EMBL/GenBank/DDBJ whole genome shotgun (WGS) entry which is preliminary data.</text>
</comment>
<feature type="transmembrane region" description="Helical" evidence="1">
    <location>
        <begin position="74"/>
        <end position="92"/>
    </location>
</feature>